<feature type="domain" description="HMG box" evidence="4">
    <location>
        <begin position="103"/>
        <end position="171"/>
    </location>
</feature>
<reference evidence="5" key="1">
    <citation type="submission" date="2021-02" db="EMBL/GenBank/DDBJ databases">
        <authorList>
            <person name="Dougan E. K."/>
            <person name="Rhodes N."/>
            <person name="Thang M."/>
            <person name="Chan C."/>
        </authorList>
    </citation>
    <scope>NUCLEOTIDE SEQUENCE</scope>
</reference>
<evidence type="ECO:0000256" key="1">
    <source>
        <dbReference type="ARBA" id="ARBA00023125"/>
    </source>
</evidence>
<feature type="compositionally biased region" description="Basic residues" evidence="3">
    <location>
        <begin position="84"/>
        <end position="97"/>
    </location>
</feature>
<dbReference type="PROSITE" id="PS50118">
    <property type="entry name" value="HMG_BOX_2"/>
    <property type="match status" value="2"/>
</dbReference>
<evidence type="ECO:0000313" key="6">
    <source>
        <dbReference type="Proteomes" id="UP000601435"/>
    </source>
</evidence>
<dbReference type="SMART" id="SM00398">
    <property type="entry name" value="HMG"/>
    <property type="match status" value="2"/>
</dbReference>
<feature type="DNA-binding region" description="HMG box" evidence="2">
    <location>
        <begin position="7"/>
        <end position="76"/>
    </location>
</feature>
<dbReference type="InterPro" id="IPR050342">
    <property type="entry name" value="HMGB"/>
</dbReference>
<proteinExistence type="predicted"/>
<feature type="DNA-binding region" description="HMG box" evidence="2">
    <location>
        <begin position="103"/>
        <end position="171"/>
    </location>
</feature>
<name>A0A812Q8D2_9DINO</name>
<sequence>MAGEQPKKPTGGAYGIWLGEHRAELQKEVGPGKPASEVAKLAGSRYKELSEDVKAECQKKFEEAKAKYEADMKAFIDAGGEKKGIKRKADKSAKKKKDPAAPKKPAGGAFGCFLAKNRAAFTEEVKGQPVTAITKLASDRWKKLGEDEKKVFQEEYEKKKAEYEEAKKSYVPLPSAENEETEKPAKKARLSKEQKEAAKQSKAAEKAEAKLKKADEKKAKADAKVKAKAKAKSK</sequence>
<dbReference type="InterPro" id="IPR009071">
    <property type="entry name" value="HMG_box_dom"/>
</dbReference>
<evidence type="ECO:0000313" key="5">
    <source>
        <dbReference type="EMBL" id="CAE7368272.1"/>
    </source>
</evidence>
<dbReference type="EMBL" id="CAJNJA010015752">
    <property type="protein sequence ID" value="CAE7368272.1"/>
    <property type="molecule type" value="Genomic_DNA"/>
</dbReference>
<dbReference type="GO" id="GO:0005634">
    <property type="term" value="C:nucleus"/>
    <property type="evidence" value="ECO:0007669"/>
    <property type="project" value="UniProtKB-UniRule"/>
</dbReference>
<dbReference type="GO" id="GO:0003677">
    <property type="term" value="F:DNA binding"/>
    <property type="evidence" value="ECO:0007669"/>
    <property type="project" value="UniProtKB-UniRule"/>
</dbReference>
<keyword evidence="1 2" id="KW-0238">DNA-binding</keyword>
<dbReference type="Pfam" id="PF00505">
    <property type="entry name" value="HMG_box"/>
    <property type="match status" value="2"/>
</dbReference>
<dbReference type="CDD" id="cd00084">
    <property type="entry name" value="HMG-box_SF"/>
    <property type="match status" value="1"/>
</dbReference>
<feature type="domain" description="HMG box" evidence="4">
    <location>
        <begin position="7"/>
        <end position="76"/>
    </location>
</feature>
<feature type="region of interest" description="Disordered" evidence="3">
    <location>
        <begin position="82"/>
        <end position="109"/>
    </location>
</feature>
<comment type="caution">
    <text evidence="5">The sequence shown here is derived from an EMBL/GenBank/DDBJ whole genome shotgun (WGS) entry which is preliminary data.</text>
</comment>
<accession>A0A812Q8D2</accession>
<dbReference type="AlphaFoldDB" id="A0A812Q8D2"/>
<gene>
    <name evidence="5" type="primary">SSRP1</name>
    <name evidence="5" type="ORF">SNEC2469_LOCUS9862</name>
</gene>
<dbReference type="Gene3D" id="1.10.30.10">
    <property type="entry name" value="High mobility group box domain"/>
    <property type="match status" value="2"/>
</dbReference>
<evidence type="ECO:0000259" key="4">
    <source>
        <dbReference type="PROSITE" id="PS50118"/>
    </source>
</evidence>
<organism evidence="5 6">
    <name type="scientific">Symbiodinium necroappetens</name>
    <dbReference type="NCBI Taxonomy" id="1628268"/>
    <lineage>
        <taxon>Eukaryota</taxon>
        <taxon>Sar</taxon>
        <taxon>Alveolata</taxon>
        <taxon>Dinophyceae</taxon>
        <taxon>Suessiales</taxon>
        <taxon>Symbiodiniaceae</taxon>
        <taxon>Symbiodinium</taxon>
    </lineage>
</organism>
<dbReference type="InterPro" id="IPR036910">
    <property type="entry name" value="HMG_box_dom_sf"/>
</dbReference>
<dbReference type="PANTHER" id="PTHR48112">
    <property type="entry name" value="HIGH MOBILITY GROUP PROTEIN DSP1"/>
    <property type="match status" value="1"/>
</dbReference>
<evidence type="ECO:0000256" key="3">
    <source>
        <dbReference type="SAM" id="MobiDB-lite"/>
    </source>
</evidence>
<protein>
    <submittedName>
        <fullName evidence="5">SSRP1 protein</fullName>
    </submittedName>
</protein>
<dbReference type="OrthoDB" id="1919336at2759"/>
<keyword evidence="2" id="KW-0539">Nucleus</keyword>
<evidence type="ECO:0000256" key="2">
    <source>
        <dbReference type="PROSITE-ProRule" id="PRU00267"/>
    </source>
</evidence>
<dbReference type="Proteomes" id="UP000601435">
    <property type="component" value="Unassembled WGS sequence"/>
</dbReference>
<keyword evidence="6" id="KW-1185">Reference proteome</keyword>
<feature type="non-terminal residue" evidence="5">
    <location>
        <position position="1"/>
    </location>
</feature>
<dbReference type="SUPFAM" id="SSF47095">
    <property type="entry name" value="HMG-box"/>
    <property type="match status" value="2"/>
</dbReference>
<feature type="compositionally biased region" description="Basic and acidic residues" evidence="3">
    <location>
        <begin position="181"/>
        <end position="225"/>
    </location>
</feature>
<feature type="region of interest" description="Disordered" evidence="3">
    <location>
        <begin position="162"/>
        <end position="234"/>
    </location>
</feature>